<dbReference type="SUPFAM" id="SSF48264">
    <property type="entry name" value="Cytochrome P450"/>
    <property type="match status" value="1"/>
</dbReference>
<dbReference type="eggNOG" id="KOG0157">
    <property type="taxonomic scope" value="Eukaryota"/>
</dbReference>
<dbReference type="InParanoid" id="C4JVA3"/>
<dbReference type="Proteomes" id="UP000002058">
    <property type="component" value="Unassembled WGS sequence"/>
</dbReference>
<dbReference type="GO" id="GO:0004497">
    <property type="term" value="F:monooxygenase activity"/>
    <property type="evidence" value="ECO:0007669"/>
    <property type="project" value="UniProtKB-KW"/>
</dbReference>
<comment type="cofactor">
    <cofactor evidence="1">
        <name>heme</name>
        <dbReference type="ChEBI" id="CHEBI:30413"/>
    </cofactor>
</comment>
<keyword evidence="3" id="KW-0560">Oxidoreductase</keyword>
<evidence type="ECO:0000256" key="3">
    <source>
        <dbReference type="ARBA" id="ARBA00023002"/>
    </source>
</evidence>
<dbReference type="PANTHER" id="PTHR24303:SF31">
    <property type="entry name" value="CYTOCHROME P450 307A1-RELATED"/>
    <property type="match status" value="1"/>
</dbReference>
<organism evidence="7 8">
    <name type="scientific">Uncinocarpus reesii (strain UAMH 1704)</name>
    <dbReference type="NCBI Taxonomy" id="336963"/>
    <lineage>
        <taxon>Eukaryota</taxon>
        <taxon>Fungi</taxon>
        <taxon>Dikarya</taxon>
        <taxon>Ascomycota</taxon>
        <taxon>Pezizomycotina</taxon>
        <taxon>Eurotiomycetes</taxon>
        <taxon>Eurotiomycetidae</taxon>
        <taxon>Onygenales</taxon>
        <taxon>Onygenaceae</taxon>
        <taxon>Uncinocarpus</taxon>
    </lineage>
</organism>
<dbReference type="InterPro" id="IPR001128">
    <property type="entry name" value="Cyt_P450"/>
</dbReference>
<feature type="region of interest" description="Disordered" evidence="6">
    <location>
        <begin position="433"/>
        <end position="454"/>
    </location>
</feature>
<evidence type="ECO:0000256" key="5">
    <source>
        <dbReference type="ARBA" id="ARBA00023033"/>
    </source>
</evidence>
<protein>
    <recommendedName>
        <fullName evidence="9">Aminoglycoside phosphotransferase domain-containing protein</fullName>
    </recommendedName>
</protein>
<evidence type="ECO:0000256" key="2">
    <source>
        <dbReference type="ARBA" id="ARBA00022723"/>
    </source>
</evidence>
<gene>
    <name evidence="7" type="ORF">UREG_06495</name>
</gene>
<evidence type="ECO:0000313" key="7">
    <source>
        <dbReference type="EMBL" id="EEP81630.1"/>
    </source>
</evidence>
<keyword evidence="8" id="KW-1185">Reference proteome</keyword>
<evidence type="ECO:0000313" key="8">
    <source>
        <dbReference type="Proteomes" id="UP000002058"/>
    </source>
</evidence>
<dbReference type="STRING" id="336963.C4JVA3"/>
<dbReference type="GO" id="GO:0005506">
    <property type="term" value="F:iron ion binding"/>
    <property type="evidence" value="ECO:0007669"/>
    <property type="project" value="InterPro"/>
</dbReference>
<dbReference type="VEuPathDB" id="FungiDB:UREG_06495"/>
<name>C4JVA3_UNCRE</name>
<dbReference type="AlphaFoldDB" id="C4JVA3"/>
<dbReference type="GeneID" id="8442602"/>
<dbReference type="RefSeq" id="XP_002583528.1">
    <property type="nucleotide sequence ID" value="XM_002583482.1"/>
</dbReference>
<keyword evidence="5" id="KW-0503">Monooxygenase</keyword>
<sequence>MDGVPMKELNVGGTSKAAIVFLPLQTSKQGEDLAHDEPYILRNGKHREVVIHTAEHVREFLRNDSKDHFRPTDLNFGDYFYQVLGQCVGALSGEPWRAVRRYFDPAYTHNAGLGLIPSFQAEVVKWLTALKNDSLRSGVGRMVVHAPTSCKLLPLRVIPLSFYGEAFDDEAYSHLLRISKLQGQALKYAVTGRWQKYRWYNLLPTSSSQVLEQYHRDWRKFNMGILETARNYLQTIDEMIFTNIDITGNVIAFMFTQLAKHPEFQQKLYEEIIAQKCESELDLKQYITQQSTLLHYLCLESVRLHPAIWFSVPEYTAIDKVIGRYKIPAQTPVIIDVRRLNTNALTWGPDGGEFRPERFASLSPNEYRYGFMRFGVVSGRCLGKHMADVLMKIAIITILKQYRIEEVEKNIGVKEGDLAFIQRKNITLNIRPRKSARMSPHGARSALSRQLSGRQHREQALTMNALPPPHILAAFGLRGTPQRLPGGQGQSYQVGDAVLKPVDGEEEEAEYISRLQEVLLRQKKTPGYRLAEPIPATTASEKGYGYVVDGWGATRLIPDCADDPDGRGRRWNGILHAGREFHADLVAAVHKRPAFIAARTHRWAKGDRIAWSEEPKDNIQIAPRFRGSFDRLVQLQRPVDADSLHCQLVHGDLAGNVLFSKSDPRATPAIIDLSLYWRPVEYSEAIVIADGLIWHGEGEDLVHLLGTEEFQLQMLVRALIFRIVASSEAIREADCALDGLLDEPKLFERAVGIVDRFLHSLET</sequence>
<dbReference type="EMBL" id="CH476618">
    <property type="protein sequence ID" value="EEP81630.1"/>
    <property type="molecule type" value="Genomic_DNA"/>
</dbReference>
<evidence type="ECO:0000256" key="6">
    <source>
        <dbReference type="SAM" id="MobiDB-lite"/>
    </source>
</evidence>
<dbReference type="HOGENOM" id="CLU_365709_0_0_1"/>
<evidence type="ECO:0000256" key="4">
    <source>
        <dbReference type="ARBA" id="ARBA00023004"/>
    </source>
</evidence>
<dbReference type="Pfam" id="PF00067">
    <property type="entry name" value="p450"/>
    <property type="match status" value="2"/>
</dbReference>
<evidence type="ECO:0008006" key="9">
    <source>
        <dbReference type="Google" id="ProtNLM"/>
    </source>
</evidence>
<keyword evidence="2" id="KW-0479">Metal-binding</keyword>
<reference evidence="8" key="1">
    <citation type="journal article" date="2009" name="Genome Res.">
        <title>Comparative genomic analyses of the human fungal pathogens Coccidioides and their relatives.</title>
        <authorList>
            <person name="Sharpton T.J."/>
            <person name="Stajich J.E."/>
            <person name="Rounsley S.D."/>
            <person name="Gardner M.J."/>
            <person name="Wortman J.R."/>
            <person name="Jordar V.S."/>
            <person name="Maiti R."/>
            <person name="Kodira C.D."/>
            <person name="Neafsey D.E."/>
            <person name="Zeng Q."/>
            <person name="Hung C.-Y."/>
            <person name="McMahan C."/>
            <person name="Muszewska A."/>
            <person name="Grynberg M."/>
            <person name="Mandel M.A."/>
            <person name="Kellner E.M."/>
            <person name="Barker B.M."/>
            <person name="Galgiani J.N."/>
            <person name="Orbach M.J."/>
            <person name="Kirkland T.N."/>
            <person name="Cole G.T."/>
            <person name="Henn M.R."/>
            <person name="Birren B.W."/>
            <person name="Taylor J.W."/>
        </authorList>
    </citation>
    <scope>NUCLEOTIDE SEQUENCE [LARGE SCALE GENOMIC DNA]</scope>
    <source>
        <strain evidence="8">UAMH 1704</strain>
    </source>
</reference>
<proteinExistence type="predicted"/>
<dbReference type="PANTHER" id="PTHR24303">
    <property type="entry name" value="HEME-BINDING MONOOXYGENASE FAMILY"/>
    <property type="match status" value="1"/>
</dbReference>
<dbReference type="Gene3D" id="1.10.630.10">
    <property type="entry name" value="Cytochrome P450"/>
    <property type="match status" value="2"/>
</dbReference>
<evidence type="ECO:0000256" key="1">
    <source>
        <dbReference type="ARBA" id="ARBA00001971"/>
    </source>
</evidence>
<keyword evidence="4" id="KW-0408">Iron</keyword>
<dbReference type="GO" id="GO:0016705">
    <property type="term" value="F:oxidoreductase activity, acting on paired donors, with incorporation or reduction of molecular oxygen"/>
    <property type="evidence" value="ECO:0007669"/>
    <property type="project" value="InterPro"/>
</dbReference>
<dbReference type="InterPro" id="IPR036396">
    <property type="entry name" value="Cyt_P450_sf"/>
</dbReference>
<dbReference type="GO" id="GO:0020037">
    <property type="term" value="F:heme binding"/>
    <property type="evidence" value="ECO:0007669"/>
    <property type="project" value="InterPro"/>
</dbReference>
<dbReference type="KEGG" id="ure:UREG_06495"/>
<dbReference type="CDD" id="cd20615">
    <property type="entry name" value="CYP_GliC-like"/>
    <property type="match status" value="1"/>
</dbReference>
<dbReference type="OrthoDB" id="4187105at2759"/>
<accession>C4JVA3</accession>